<feature type="region of interest" description="Disordered" evidence="1">
    <location>
        <begin position="1"/>
        <end position="55"/>
    </location>
</feature>
<name>A0ABR1UVA8_9PEZI</name>
<reference evidence="3 4" key="1">
    <citation type="submission" date="2023-01" db="EMBL/GenBank/DDBJ databases">
        <title>Analysis of 21 Apiospora genomes using comparative genomics revels a genus with tremendous synthesis potential of carbohydrate active enzymes and secondary metabolites.</title>
        <authorList>
            <person name="Sorensen T."/>
        </authorList>
    </citation>
    <scope>NUCLEOTIDE SEQUENCE [LARGE SCALE GENOMIC DNA]</scope>
    <source>
        <strain evidence="3 4">CBS 114990</strain>
    </source>
</reference>
<feature type="domain" description="F-box" evidence="2">
    <location>
        <begin position="59"/>
        <end position="107"/>
    </location>
</feature>
<dbReference type="Proteomes" id="UP001433268">
    <property type="component" value="Unassembled WGS sequence"/>
</dbReference>
<evidence type="ECO:0000256" key="1">
    <source>
        <dbReference type="SAM" id="MobiDB-lite"/>
    </source>
</evidence>
<comment type="caution">
    <text evidence="3">The sequence shown here is derived from an EMBL/GenBank/DDBJ whole genome shotgun (WGS) entry which is preliminary data.</text>
</comment>
<evidence type="ECO:0000313" key="3">
    <source>
        <dbReference type="EMBL" id="KAK8062866.1"/>
    </source>
</evidence>
<dbReference type="EMBL" id="JAQQWN010000010">
    <property type="protein sequence ID" value="KAK8062866.1"/>
    <property type="molecule type" value="Genomic_DNA"/>
</dbReference>
<feature type="compositionally biased region" description="Basic residues" evidence="1">
    <location>
        <begin position="43"/>
        <end position="54"/>
    </location>
</feature>
<sequence>MPHSQFRRAEQAPSDEEGEDLEPLEDKTEALTLRSKKTDRAQRKQQLRAAKKQSKPAPRGLLLDLPYELLLEILYLLRPSDLFNLRRAGKGYDAFITSEETRIAQHIVSWRYSCLAQCFRLPVLIRDIQQQQRQLTGHNVDGNNEEADDIDIVPILQSPERQDRLGIHKRPYSHVLPPDPAEVCTCLTCVLRWSALCLIVDFAHWQDDLDRGEPLPTWSRSEPVPEWNRQLLARNADVVRKALSLHRESTPGALAAGSEVVGGLWHARLLEAHLDSTTRANRRHAANKGNKRRRFQMSAADAAAGTDAFLARSGPPTFDFPFHRDNYYMLEAYLPNRAWIENKAKWVYVPATQHDYDIQQVMRWAVDMRGREGGPSWRNLLIRGSWTTSFAVVQAVDE</sequence>
<evidence type="ECO:0000313" key="4">
    <source>
        <dbReference type="Proteomes" id="UP001433268"/>
    </source>
</evidence>
<proteinExistence type="predicted"/>
<organism evidence="3 4">
    <name type="scientific">Apiospora hydei</name>
    <dbReference type="NCBI Taxonomy" id="1337664"/>
    <lineage>
        <taxon>Eukaryota</taxon>
        <taxon>Fungi</taxon>
        <taxon>Dikarya</taxon>
        <taxon>Ascomycota</taxon>
        <taxon>Pezizomycotina</taxon>
        <taxon>Sordariomycetes</taxon>
        <taxon>Xylariomycetidae</taxon>
        <taxon>Amphisphaeriales</taxon>
        <taxon>Apiosporaceae</taxon>
        <taxon>Apiospora</taxon>
    </lineage>
</organism>
<gene>
    <name evidence="3" type="ORF">PG997_014963</name>
</gene>
<evidence type="ECO:0000259" key="2">
    <source>
        <dbReference type="PROSITE" id="PS50181"/>
    </source>
</evidence>
<dbReference type="RefSeq" id="XP_066661465.1">
    <property type="nucleotide sequence ID" value="XM_066819277.1"/>
</dbReference>
<dbReference type="GeneID" id="92052337"/>
<protein>
    <recommendedName>
        <fullName evidence="2">F-box domain-containing protein</fullName>
    </recommendedName>
</protein>
<keyword evidence="4" id="KW-1185">Reference proteome</keyword>
<dbReference type="InterPro" id="IPR001810">
    <property type="entry name" value="F-box_dom"/>
</dbReference>
<dbReference type="PROSITE" id="PS50181">
    <property type="entry name" value="FBOX"/>
    <property type="match status" value="1"/>
</dbReference>
<accession>A0ABR1UVA8</accession>
<feature type="compositionally biased region" description="Acidic residues" evidence="1">
    <location>
        <begin position="13"/>
        <end position="23"/>
    </location>
</feature>